<name>A0AAW4WXW5_9FIRM</name>
<proteinExistence type="predicted"/>
<organism evidence="2 3">
    <name type="scientific">Agathobacter rectalis</name>
    <dbReference type="NCBI Taxonomy" id="39491"/>
    <lineage>
        <taxon>Bacteria</taxon>
        <taxon>Bacillati</taxon>
        <taxon>Bacillota</taxon>
        <taxon>Clostridia</taxon>
        <taxon>Lachnospirales</taxon>
        <taxon>Lachnospiraceae</taxon>
        <taxon>Agathobacter</taxon>
    </lineage>
</organism>
<evidence type="ECO:0000313" key="2">
    <source>
        <dbReference type="EMBL" id="MCC2749098.1"/>
    </source>
</evidence>
<evidence type="ECO:0000259" key="1">
    <source>
        <dbReference type="Pfam" id="PF02836"/>
    </source>
</evidence>
<dbReference type="SUPFAM" id="SSF51445">
    <property type="entry name" value="(Trans)glycosidases"/>
    <property type="match status" value="1"/>
</dbReference>
<feature type="non-terminal residue" evidence="2">
    <location>
        <position position="64"/>
    </location>
</feature>
<dbReference type="Proteomes" id="UP001197847">
    <property type="component" value="Unassembled WGS sequence"/>
</dbReference>
<accession>A0AAW4WXW5</accession>
<dbReference type="GO" id="GO:0005975">
    <property type="term" value="P:carbohydrate metabolic process"/>
    <property type="evidence" value="ECO:0007669"/>
    <property type="project" value="InterPro"/>
</dbReference>
<dbReference type="InterPro" id="IPR017853">
    <property type="entry name" value="GH"/>
</dbReference>
<evidence type="ECO:0000313" key="3">
    <source>
        <dbReference type="Proteomes" id="UP001197847"/>
    </source>
</evidence>
<dbReference type="InterPro" id="IPR006103">
    <property type="entry name" value="Glyco_hydro_2_cat"/>
</dbReference>
<reference evidence="2" key="1">
    <citation type="submission" date="2021-10" db="EMBL/GenBank/DDBJ databases">
        <title>Collection of gut derived symbiotic bacterial strains cultured from healthy donors.</title>
        <authorList>
            <person name="Lin H."/>
            <person name="Littmann E."/>
            <person name="Claire K."/>
            <person name="Pamer E."/>
        </authorList>
    </citation>
    <scope>NUCLEOTIDE SEQUENCE</scope>
    <source>
        <strain evidence="2">MSK.22.92</strain>
    </source>
</reference>
<gene>
    <name evidence="2" type="ORF">LK487_19190</name>
</gene>
<protein>
    <recommendedName>
        <fullName evidence="1">Glycoside hydrolase family 2 catalytic domain-containing protein</fullName>
    </recommendedName>
</protein>
<dbReference type="Gene3D" id="3.20.20.80">
    <property type="entry name" value="Glycosidases"/>
    <property type="match status" value="1"/>
</dbReference>
<dbReference type="GO" id="GO:0004553">
    <property type="term" value="F:hydrolase activity, hydrolyzing O-glycosyl compounds"/>
    <property type="evidence" value="ECO:0007669"/>
    <property type="project" value="InterPro"/>
</dbReference>
<dbReference type="Pfam" id="PF02836">
    <property type="entry name" value="Glyco_hydro_2_C"/>
    <property type="match status" value="1"/>
</dbReference>
<dbReference type="AlphaFoldDB" id="A0AAW4WXW5"/>
<sequence length="64" mass="7660">MITRDVNHPCIIWWSNGNEKGWNTELDGEFHKYDPQKRPVLHPQGNFSGYETMHYRSYGESQNY</sequence>
<feature type="domain" description="Glycoside hydrolase family 2 catalytic" evidence="1">
    <location>
        <begin position="1"/>
        <end position="27"/>
    </location>
</feature>
<dbReference type="EMBL" id="JAJFBX010000553">
    <property type="protein sequence ID" value="MCC2749098.1"/>
    <property type="molecule type" value="Genomic_DNA"/>
</dbReference>
<comment type="caution">
    <text evidence="2">The sequence shown here is derived from an EMBL/GenBank/DDBJ whole genome shotgun (WGS) entry which is preliminary data.</text>
</comment>